<gene>
    <name evidence="4" type="ORF">CA260_16375</name>
</gene>
<evidence type="ECO:0000259" key="2">
    <source>
        <dbReference type="Pfam" id="PF09850"/>
    </source>
</evidence>
<feature type="domain" description="Type VI secretion system component TssM1 N-terminal" evidence="3">
    <location>
        <begin position="376"/>
        <end position="575"/>
    </location>
</feature>
<dbReference type="EMBL" id="NFZS01000004">
    <property type="protein sequence ID" value="RAO75631.1"/>
    <property type="molecule type" value="Genomic_DNA"/>
</dbReference>
<accession>A0A328P306</accession>
<keyword evidence="5" id="KW-1185">Reference proteome</keyword>
<evidence type="ECO:0000313" key="4">
    <source>
        <dbReference type="EMBL" id="RAO75631.1"/>
    </source>
</evidence>
<evidence type="ECO:0008006" key="6">
    <source>
        <dbReference type="Google" id="ProtNLM"/>
    </source>
</evidence>
<proteinExistence type="predicted"/>
<dbReference type="PANTHER" id="PTHR36153">
    <property type="entry name" value="INNER MEMBRANE PROTEIN-RELATED"/>
    <property type="match status" value="1"/>
</dbReference>
<dbReference type="InterPro" id="IPR017732">
    <property type="entry name" value="T4/T6SS_DotU"/>
</dbReference>
<evidence type="ECO:0000256" key="1">
    <source>
        <dbReference type="SAM" id="Phobius"/>
    </source>
</evidence>
<dbReference type="PANTHER" id="PTHR36153:SF1">
    <property type="entry name" value="TYPE VI SECRETION SYSTEM COMPONENT TSSM1"/>
    <property type="match status" value="1"/>
</dbReference>
<protein>
    <recommendedName>
        <fullName evidence="6">Type VI secretion system protein ImpL</fullName>
    </recommendedName>
</protein>
<reference evidence="4 5" key="1">
    <citation type="journal article" date="2018" name="Genet. Mol. Biol.">
        <title>The genome sequence of Dyella jiangningensis FCAV SCS01 from a lignocellulose-decomposing microbial consortium metagenome reveals potential for biotechnological applications.</title>
        <authorList>
            <person name="Desiderato J.G."/>
            <person name="Alvarenga D.O."/>
            <person name="Constancio M.T.L."/>
            <person name="Alves L.M.C."/>
            <person name="Varani A.M."/>
        </authorList>
    </citation>
    <scope>NUCLEOTIDE SEQUENCE [LARGE SCALE GENOMIC DNA]</scope>
    <source>
        <strain evidence="4 5">FCAV SCS01</strain>
    </source>
</reference>
<sequence length="592" mass="64484">MRMAPCLDAGAMGVMRLLECYAPLFSYGLLIEEQASTPDGPGELATVQARARAIMDEARGKALAAGKPLADVEMAGFAAVAWFDEIVMRQDAWKHLASPLQLELFGTASAASEFFDHLARLPPTAEEVREVFGMALMLGYVGQYYYEQDDSGELGRIKALYCRPSITAPGVLQSLQREPITPQPYLAPGSQPLRLPASWVGRRSMQFVAAAVVLLVLVAFVAPVFSHVISMQTWSLLGLGVVAASALAWAGALAWHRLVVMRAHTRVASHPEASYGIGDVWSVLLDAARHVRGTVLHPFRRRGEWRKLSRHPWLMFLGDSAAEVRSLLQAAAHAPHARSSATNTEARPWYWWIFRSVVAIEPGGYLLQAGGEPHGQASSWSQALALLARERRKLPLDGMVLCVSAQSLLESTTQISARAARLQEMAGEATRHLQLQLPLYVVVTGLEALPGHAAVRSTLPSAVFRRVLGWRIALPSPGPTPLHGRMDVRGEEVGHRLRGAALAALAVQRHAHGRREVFAFLQSLPMLQRGLQVFLDRLMAGEGSAGRRLLWCGLYLTGGARPSAPSGDFVDDLFGRFLSADRLLARRIAAEG</sequence>
<dbReference type="InterPro" id="IPR038522">
    <property type="entry name" value="T4/T6SS_DotU_sf"/>
</dbReference>
<dbReference type="InterPro" id="IPR025743">
    <property type="entry name" value="TssM1_N"/>
</dbReference>
<dbReference type="AlphaFoldDB" id="A0A328P306"/>
<dbReference type="OrthoDB" id="9758229at2"/>
<keyword evidence="1" id="KW-0812">Transmembrane</keyword>
<feature type="domain" description="Type IV / VI secretion system DotU" evidence="2">
    <location>
        <begin position="17"/>
        <end position="221"/>
    </location>
</feature>
<dbReference type="InterPro" id="IPR053156">
    <property type="entry name" value="T6SS_TssM-like"/>
</dbReference>
<dbReference type="Pfam" id="PF14331">
    <property type="entry name" value="IcmF-related_N"/>
    <property type="match status" value="1"/>
</dbReference>
<organism evidence="4 5">
    <name type="scientific">Dyella jiangningensis</name>
    <dbReference type="NCBI Taxonomy" id="1379159"/>
    <lineage>
        <taxon>Bacteria</taxon>
        <taxon>Pseudomonadati</taxon>
        <taxon>Pseudomonadota</taxon>
        <taxon>Gammaproteobacteria</taxon>
        <taxon>Lysobacterales</taxon>
        <taxon>Rhodanobacteraceae</taxon>
        <taxon>Dyella</taxon>
    </lineage>
</organism>
<keyword evidence="1" id="KW-1133">Transmembrane helix</keyword>
<name>A0A328P306_9GAMM</name>
<keyword evidence="1" id="KW-0472">Membrane</keyword>
<evidence type="ECO:0000259" key="3">
    <source>
        <dbReference type="Pfam" id="PF14331"/>
    </source>
</evidence>
<feature type="transmembrane region" description="Helical" evidence="1">
    <location>
        <begin position="235"/>
        <end position="256"/>
    </location>
</feature>
<dbReference type="Pfam" id="PF09850">
    <property type="entry name" value="DotU"/>
    <property type="match status" value="1"/>
</dbReference>
<evidence type="ECO:0000313" key="5">
    <source>
        <dbReference type="Proteomes" id="UP000248926"/>
    </source>
</evidence>
<dbReference type="Gene3D" id="1.25.40.590">
    <property type="entry name" value="Type IV / VI secretion system, DotU"/>
    <property type="match status" value="1"/>
</dbReference>
<feature type="transmembrane region" description="Helical" evidence="1">
    <location>
        <begin position="207"/>
        <end position="229"/>
    </location>
</feature>
<dbReference type="Proteomes" id="UP000248926">
    <property type="component" value="Unassembled WGS sequence"/>
</dbReference>
<comment type="caution">
    <text evidence="4">The sequence shown here is derived from an EMBL/GenBank/DDBJ whole genome shotgun (WGS) entry which is preliminary data.</text>
</comment>